<accession>A0ACB6V2Z3</accession>
<sequence length="563" mass="62762">MLQSFLYSDKCDDEKRRHLHTIWDELTGSKGSMIFGISEEMKSVDYDYPVTSLIFQIEACTTILTDMANSIVPHRVSSEYRPFLIQKLIGLSSQQYSSFQSRSILILGCAARVDVSDRDVTQILEFTSVAITSPGDPATKEELLTCLTFCISRVTDGLRLDSKYLPKLFWLAIAVLSTRNMGIFTYALHLLQTTLKTLDEYGAFKNSPTIGHYFMGVKEAFKSEWMLLEKETHIVFSAESFDVQLCAVLLPGLEKSITRAATLGVFEVLLSVSARNSTQIRDSDTFDSNSLRDRTNSTTSIAQQHSNALAAVAAATAAGRQTTNTVDEEVVTVSSSSIHFSTASGTKFPSYMPYLVVLYLGSRTTAELRDYLWVAGFPEERMDSEIPVQIKSYLVSDKPEALISLYLCTLIFRSVSGSEENMDSRVLACLRHVGSINSDVFFRVYFTARPKVQDIVDSGPSLTLLKTALDVAKNALSHLDDIGKKDYYLKEMDTVLIEHGLKSITSEYKFDQPKTPQQVVIQQQQKGRKFHEIGALLTKMIALHTATEDLTSPSSTITEGFTF</sequence>
<keyword evidence="2" id="KW-1185">Reference proteome</keyword>
<gene>
    <name evidence="1" type="ORF">D0Z00_002847</name>
</gene>
<reference evidence="1 2" key="1">
    <citation type="journal article" date="2020" name="Front. Microbiol.">
        <title>Phenotypic and Genetic Characterization of the Cheese Ripening Yeast Geotrichum candidum.</title>
        <authorList>
            <person name="Perkins V."/>
            <person name="Vignola S."/>
            <person name="Lessard M.H."/>
            <person name="Plante P.L."/>
            <person name="Corbeil J."/>
            <person name="Dugat-Bony E."/>
            <person name="Frenette M."/>
            <person name="Labrie S."/>
        </authorList>
    </citation>
    <scope>NUCLEOTIDE SEQUENCE [LARGE SCALE GENOMIC DNA]</scope>
    <source>
        <strain evidence="1 2">LMA-1147</strain>
    </source>
</reference>
<evidence type="ECO:0000313" key="2">
    <source>
        <dbReference type="Proteomes" id="UP000744676"/>
    </source>
</evidence>
<protein>
    <submittedName>
        <fullName evidence="1">Uncharacterized protein</fullName>
    </submittedName>
</protein>
<evidence type="ECO:0000313" key="1">
    <source>
        <dbReference type="EMBL" id="KAF5096237.1"/>
    </source>
</evidence>
<dbReference type="EMBL" id="QVQA01000096">
    <property type="protein sequence ID" value="KAF5096237.1"/>
    <property type="molecule type" value="Genomic_DNA"/>
</dbReference>
<dbReference type="Proteomes" id="UP000744676">
    <property type="component" value="Unassembled WGS sequence"/>
</dbReference>
<organism evidence="1 2">
    <name type="scientific">Geotrichum galactomycetum</name>
    <dbReference type="NCBI Taxonomy" id="27317"/>
    <lineage>
        <taxon>Eukaryota</taxon>
        <taxon>Fungi</taxon>
        <taxon>Dikarya</taxon>
        <taxon>Ascomycota</taxon>
        <taxon>Saccharomycotina</taxon>
        <taxon>Dipodascomycetes</taxon>
        <taxon>Dipodascales</taxon>
        <taxon>Dipodascaceae</taxon>
        <taxon>Geotrichum</taxon>
    </lineage>
</organism>
<proteinExistence type="predicted"/>
<name>A0ACB6V2Z3_9ASCO</name>
<comment type="caution">
    <text evidence="1">The sequence shown here is derived from an EMBL/GenBank/DDBJ whole genome shotgun (WGS) entry which is preliminary data.</text>
</comment>